<dbReference type="GO" id="GO:0009317">
    <property type="term" value="C:acetyl-CoA carboxylase complex"/>
    <property type="evidence" value="ECO:0007669"/>
    <property type="project" value="InterPro"/>
</dbReference>
<evidence type="ECO:0000256" key="3">
    <source>
        <dbReference type="ARBA" id="ARBA00022832"/>
    </source>
</evidence>
<dbReference type="GO" id="GO:0003989">
    <property type="term" value="F:acetyl-CoA carboxylase activity"/>
    <property type="evidence" value="ECO:0007669"/>
    <property type="project" value="InterPro"/>
</dbReference>
<dbReference type="AlphaFoldDB" id="A0A1D1YTG2"/>
<evidence type="ECO:0000256" key="5">
    <source>
        <dbReference type="ARBA" id="ARBA00023160"/>
    </source>
</evidence>
<comment type="pathway">
    <text evidence="1 7">Lipid metabolism; fatty acid biosynthesis.</text>
</comment>
<dbReference type="CDD" id="cd06850">
    <property type="entry name" value="biotinyl_domain"/>
    <property type="match status" value="1"/>
</dbReference>
<dbReference type="NCBIfam" id="TIGR00531">
    <property type="entry name" value="BCCP"/>
    <property type="match status" value="1"/>
</dbReference>
<dbReference type="SUPFAM" id="SSF51230">
    <property type="entry name" value="Single hybrid motif"/>
    <property type="match status" value="1"/>
</dbReference>
<organism evidence="10">
    <name type="scientific">Anthurium amnicola</name>
    <dbReference type="NCBI Taxonomy" id="1678845"/>
    <lineage>
        <taxon>Eukaryota</taxon>
        <taxon>Viridiplantae</taxon>
        <taxon>Streptophyta</taxon>
        <taxon>Embryophyta</taxon>
        <taxon>Tracheophyta</taxon>
        <taxon>Spermatophyta</taxon>
        <taxon>Magnoliopsida</taxon>
        <taxon>Liliopsida</taxon>
        <taxon>Araceae</taxon>
        <taxon>Pothoideae</taxon>
        <taxon>Potheae</taxon>
        <taxon>Anthurium</taxon>
    </lineage>
</organism>
<keyword evidence="5 7" id="KW-0275">Fatty acid biosynthesis</keyword>
<dbReference type="GO" id="GO:0006633">
    <property type="term" value="P:fatty acid biosynthetic process"/>
    <property type="evidence" value="ECO:0007669"/>
    <property type="project" value="UniProtKB-UniPathway"/>
</dbReference>
<keyword evidence="7" id="KW-0934">Plastid</keyword>
<dbReference type="InterPro" id="IPR011053">
    <property type="entry name" value="Single_hybrid_motif"/>
</dbReference>
<protein>
    <recommendedName>
        <fullName evidence="7">Biotin carboxyl carrier protein of acetyl-CoA carboxylase</fullName>
    </recommendedName>
</protein>
<evidence type="ECO:0000256" key="4">
    <source>
        <dbReference type="ARBA" id="ARBA00023098"/>
    </source>
</evidence>
<dbReference type="InterPro" id="IPR000089">
    <property type="entry name" value="Biotin_lipoyl"/>
</dbReference>
<name>A0A1D1YTG2_9ARAE</name>
<dbReference type="PRINTS" id="PR01071">
    <property type="entry name" value="ACOABIOTINCC"/>
</dbReference>
<reference evidence="10" key="1">
    <citation type="submission" date="2015-07" db="EMBL/GenBank/DDBJ databases">
        <title>Transcriptome Assembly of Anthurium amnicola.</title>
        <authorList>
            <person name="Suzuki J."/>
        </authorList>
    </citation>
    <scope>NUCLEOTIDE SEQUENCE</scope>
</reference>
<feature type="region of interest" description="Disordered" evidence="8">
    <location>
        <begin position="183"/>
        <end position="222"/>
    </location>
</feature>
<dbReference type="PANTHER" id="PTHR43416">
    <property type="entry name" value="DIHYDROLIPOYLLYSINE-RESIDUE SUCCINYLTRANSFERASE COMPONENT OF 2-OXOGLUTARATE DEHYDROGENASE COMPLEX, MITOCHONDRIAL-RELATED"/>
    <property type="match status" value="1"/>
</dbReference>
<evidence type="ECO:0000256" key="7">
    <source>
        <dbReference type="RuleBase" id="RU364072"/>
    </source>
</evidence>
<evidence type="ECO:0000259" key="9">
    <source>
        <dbReference type="PROSITE" id="PS50968"/>
    </source>
</evidence>
<dbReference type="UniPathway" id="UPA00094"/>
<dbReference type="PROSITE" id="PS00188">
    <property type="entry name" value="BIOTIN"/>
    <property type="match status" value="1"/>
</dbReference>
<proteinExistence type="predicted"/>
<accession>A0A1D1YTG2</accession>
<comment type="subcellular location">
    <subcellularLocation>
        <location evidence="7">Plastid</location>
        <location evidence="7">Chloroplast</location>
    </subcellularLocation>
</comment>
<gene>
    <name evidence="10" type="primary">BCCP1_0</name>
    <name evidence="10" type="ORF">g.23550</name>
</gene>
<keyword evidence="3 7" id="KW-0276">Fatty acid metabolism</keyword>
<keyword evidence="7" id="KW-0150">Chloroplast</keyword>
<dbReference type="InterPro" id="IPR001882">
    <property type="entry name" value="Biotin_BS"/>
</dbReference>
<keyword evidence="6 7" id="KW-0092">Biotin</keyword>
<evidence type="ECO:0000256" key="8">
    <source>
        <dbReference type="SAM" id="MobiDB-lite"/>
    </source>
</evidence>
<feature type="region of interest" description="Disordered" evidence="8">
    <location>
        <begin position="1"/>
        <end position="35"/>
    </location>
</feature>
<evidence type="ECO:0000256" key="1">
    <source>
        <dbReference type="ARBA" id="ARBA00005194"/>
    </source>
</evidence>
<dbReference type="EMBL" id="GDJX01009983">
    <property type="protein sequence ID" value="JAT57953.1"/>
    <property type="molecule type" value="Transcribed_RNA"/>
</dbReference>
<comment type="function">
    <text evidence="7">This protein is a component of the acetyl coenzyme A carboxylase complex; first, biotin carboxylase catalyzes the carboxylation of the carrier protein and then the transcarboxylase transfers the carboxyl group to form malonyl-CoA.</text>
</comment>
<feature type="non-terminal residue" evidence="10">
    <location>
        <position position="1"/>
    </location>
</feature>
<feature type="compositionally biased region" description="Low complexity" evidence="8">
    <location>
        <begin position="183"/>
        <end position="201"/>
    </location>
</feature>
<evidence type="ECO:0000256" key="6">
    <source>
        <dbReference type="ARBA" id="ARBA00023267"/>
    </source>
</evidence>
<dbReference type="PROSITE" id="PS50968">
    <property type="entry name" value="BIOTINYL_LIPOYL"/>
    <property type="match status" value="1"/>
</dbReference>
<dbReference type="PANTHER" id="PTHR43416:SF38">
    <property type="entry name" value="BIOTIN CARBOXYL CARRIER PROTEIN OF ACETYL-COA CARBOXYLASE 1, CHLOROPLASTIC"/>
    <property type="match status" value="1"/>
</dbReference>
<sequence length="291" mass="30225">EREREMAPGPVPAAAAAASSVVAKPPAVASTPQPCPRARAVSFGLPPTPKLSLYSSKAHGLNFGAQRSCAVVRKSQLTEVVGGPSIDAVAIDRKPDVPNGDSTGLSAKEAAASPMSEEAVSEFMNQVASLVKLVDSRDIVELQLKQQDYELVIRKKEALPQPPVPAPVSAPFFQPQFVAPQPAAPTASAPVGPGALLAPPSSHAVTPKSAKSSHPPLKSPMSGTFYGSPGPGQPSFVKVGDKVNKGQVLCIIEAMKLMNEIEADQAGTIVEILVDDAKPVSLDQPLFVIEP</sequence>
<feature type="domain" description="Lipoyl-binding" evidence="9">
    <location>
        <begin position="214"/>
        <end position="290"/>
    </location>
</feature>
<dbReference type="Gene3D" id="2.40.50.100">
    <property type="match status" value="1"/>
</dbReference>
<feature type="compositionally biased region" description="Low complexity" evidence="8">
    <location>
        <begin position="12"/>
        <end position="30"/>
    </location>
</feature>
<evidence type="ECO:0000313" key="10">
    <source>
        <dbReference type="EMBL" id="JAT57953.1"/>
    </source>
</evidence>
<evidence type="ECO:0000256" key="2">
    <source>
        <dbReference type="ARBA" id="ARBA00022516"/>
    </source>
</evidence>
<keyword evidence="2 7" id="KW-0444">Lipid biosynthesis</keyword>
<dbReference type="GO" id="GO:0009507">
    <property type="term" value="C:chloroplast"/>
    <property type="evidence" value="ECO:0007669"/>
    <property type="project" value="UniProtKB-SubCell"/>
</dbReference>
<dbReference type="InterPro" id="IPR001249">
    <property type="entry name" value="AcCoA_biotinCC"/>
</dbReference>
<keyword evidence="4 7" id="KW-0443">Lipid metabolism</keyword>
<dbReference type="InterPro" id="IPR050537">
    <property type="entry name" value="2-oxoacid_dehydrogenase"/>
</dbReference>
<dbReference type="FunFam" id="2.40.50.100:FF:000003">
    <property type="entry name" value="Acetyl-CoA carboxylase biotin carboxyl carrier protein"/>
    <property type="match status" value="1"/>
</dbReference>
<dbReference type="Pfam" id="PF00364">
    <property type="entry name" value="Biotin_lipoyl"/>
    <property type="match status" value="1"/>
</dbReference>